<keyword evidence="1" id="KW-1133">Transmembrane helix</keyword>
<evidence type="ECO:0000313" key="2">
    <source>
        <dbReference type="EMBL" id="QOR74259.1"/>
    </source>
</evidence>
<accession>A0A7M1T367</accession>
<name>A0A7M1T367_9FLAO</name>
<keyword evidence="1" id="KW-0472">Membrane</keyword>
<organism evidence="2 3">
    <name type="scientific">Cruoricaptor ignavus</name>
    <dbReference type="NCBI Taxonomy" id="1118202"/>
    <lineage>
        <taxon>Bacteria</taxon>
        <taxon>Pseudomonadati</taxon>
        <taxon>Bacteroidota</taxon>
        <taxon>Flavobacteriia</taxon>
        <taxon>Flavobacteriales</taxon>
        <taxon>Weeksellaceae</taxon>
        <taxon>Cruoricaptor</taxon>
    </lineage>
</organism>
<gene>
    <name evidence="2" type="ORF">IMZ16_02125</name>
</gene>
<keyword evidence="1" id="KW-0812">Transmembrane</keyword>
<protein>
    <submittedName>
        <fullName evidence="2">Uncharacterized protein</fullName>
    </submittedName>
</protein>
<feature type="transmembrane region" description="Helical" evidence="1">
    <location>
        <begin position="41"/>
        <end position="62"/>
    </location>
</feature>
<dbReference type="EMBL" id="CP063145">
    <property type="protein sequence ID" value="QOR74259.1"/>
    <property type="molecule type" value="Genomic_DNA"/>
</dbReference>
<dbReference type="RefSeq" id="WP_193440294.1">
    <property type="nucleotide sequence ID" value="NZ_CP063145.1"/>
</dbReference>
<dbReference type="KEGG" id="civ:IMZ16_02125"/>
<feature type="transmembrane region" description="Helical" evidence="1">
    <location>
        <begin position="69"/>
        <end position="90"/>
    </location>
</feature>
<feature type="transmembrane region" description="Helical" evidence="1">
    <location>
        <begin position="96"/>
        <end position="118"/>
    </location>
</feature>
<evidence type="ECO:0000256" key="1">
    <source>
        <dbReference type="SAM" id="Phobius"/>
    </source>
</evidence>
<dbReference type="Proteomes" id="UP000593605">
    <property type="component" value="Chromosome"/>
</dbReference>
<sequence length="120" mass="13718">MVYRKKTLLSASLGFLAVAGGMFALQWLVCAFGWLCLGYRVHILIFFLSLLLCATCGAAYLLKVKEIGFIYLAFIIVKMFALGFITVYYSEFRENVIAYFVLIWLYIAADLLFTVKLLRE</sequence>
<evidence type="ECO:0000313" key="3">
    <source>
        <dbReference type="Proteomes" id="UP000593605"/>
    </source>
</evidence>
<reference evidence="2 3" key="1">
    <citation type="submission" date="2020-10" db="EMBL/GenBank/DDBJ databases">
        <title>Complete genome of Cruoricapor ignavus strain M1214 isolated from the blood culture of a febrile patient.</title>
        <authorList>
            <person name="Guglielmino C.J.D."/>
        </authorList>
    </citation>
    <scope>NUCLEOTIDE SEQUENCE [LARGE SCALE GENOMIC DNA]</scope>
    <source>
        <strain evidence="2 3">M1214</strain>
    </source>
</reference>
<proteinExistence type="predicted"/>
<dbReference type="AlphaFoldDB" id="A0A7M1T367"/>